<evidence type="ECO:0000256" key="2">
    <source>
        <dbReference type="ARBA" id="ARBA00022692"/>
    </source>
</evidence>
<keyword evidence="2 5" id="KW-0812">Transmembrane</keyword>
<dbReference type="EMBL" id="RWKW01000059">
    <property type="protein sequence ID" value="RST85246.1"/>
    <property type="molecule type" value="Genomic_DNA"/>
</dbReference>
<dbReference type="GO" id="GO:0016020">
    <property type="term" value="C:membrane"/>
    <property type="evidence" value="ECO:0007669"/>
    <property type="project" value="UniProtKB-SubCell"/>
</dbReference>
<dbReference type="InterPro" id="IPR002657">
    <property type="entry name" value="BilAc:Na_symport/Acr3"/>
</dbReference>
<dbReference type="Proteomes" id="UP000278398">
    <property type="component" value="Unassembled WGS sequence"/>
</dbReference>
<feature type="transmembrane region" description="Helical" evidence="5">
    <location>
        <begin position="199"/>
        <end position="218"/>
    </location>
</feature>
<accession>A0A3S0G721</accession>
<gene>
    <name evidence="6" type="ORF">EJC49_16565</name>
</gene>
<dbReference type="AlphaFoldDB" id="A0A3S0G721"/>
<evidence type="ECO:0000313" key="6">
    <source>
        <dbReference type="EMBL" id="RST85246.1"/>
    </source>
</evidence>
<comment type="subcellular location">
    <subcellularLocation>
        <location evidence="1">Membrane</location>
        <topology evidence="1">Multi-pass membrane protein</topology>
    </subcellularLocation>
</comment>
<dbReference type="RefSeq" id="WP_126701050.1">
    <property type="nucleotide sequence ID" value="NZ_RWKW01000059.1"/>
</dbReference>
<protein>
    <submittedName>
        <fullName evidence="6">Bile acid:sodium symporter family protein</fullName>
    </submittedName>
</protein>
<dbReference type="OrthoDB" id="9806785at2"/>
<dbReference type="InterPro" id="IPR038770">
    <property type="entry name" value="Na+/solute_symporter_sf"/>
</dbReference>
<feature type="transmembrane region" description="Helical" evidence="5">
    <location>
        <begin position="133"/>
        <end position="154"/>
    </location>
</feature>
<sequence>MNLLVTVLMPAALSVMMFSLGLGLTTRDFGHVARHPKAFAIGVLAQFALLPAIAFLIGRLFSLSPEMALGLMILSLCPGGPTSNLMTRFAHGDVALSISINGVSSIAALFTMPLLVTYFVGHFLGAEAPPISLGSLGLSMLFLTTMPVAAGMTVRRFAPGLSGVLDGPMRKLSSILLVILVAGALTTNWSLFMQSLPTLGPSVILLGCTLVAAGLGLARLAALSTPQATAISIDTGIQNAALGIAIGTLIAGPDAGVPAYAVPSGVYGVTMYLLVIPFTFWRRRTAERHYSAATSPAA</sequence>
<name>A0A3S0G721_9HYPH</name>
<keyword evidence="4 5" id="KW-0472">Membrane</keyword>
<evidence type="ECO:0000256" key="1">
    <source>
        <dbReference type="ARBA" id="ARBA00004141"/>
    </source>
</evidence>
<dbReference type="PANTHER" id="PTHR10361">
    <property type="entry name" value="SODIUM-BILE ACID COTRANSPORTER"/>
    <property type="match status" value="1"/>
</dbReference>
<reference evidence="6 7" key="1">
    <citation type="submission" date="2018-12" db="EMBL/GenBank/DDBJ databases">
        <title>Mesorhizobium carbonis sp. nov., isolated from coal mine water.</title>
        <authorList>
            <person name="Xin W."/>
            <person name="Xu Z."/>
            <person name="Xiang F."/>
            <person name="Zhang J."/>
            <person name="Xi L."/>
            <person name="Liu J."/>
        </authorList>
    </citation>
    <scope>NUCLEOTIDE SEQUENCE [LARGE SCALE GENOMIC DNA]</scope>
    <source>
        <strain evidence="6 7">B2.3</strain>
    </source>
</reference>
<evidence type="ECO:0000256" key="3">
    <source>
        <dbReference type="ARBA" id="ARBA00022989"/>
    </source>
</evidence>
<evidence type="ECO:0000313" key="7">
    <source>
        <dbReference type="Proteomes" id="UP000278398"/>
    </source>
</evidence>
<dbReference type="Pfam" id="PF01758">
    <property type="entry name" value="SBF"/>
    <property type="match status" value="1"/>
</dbReference>
<evidence type="ECO:0000256" key="5">
    <source>
        <dbReference type="SAM" id="Phobius"/>
    </source>
</evidence>
<evidence type="ECO:0000256" key="4">
    <source>
        <dbReference type="ARBA" id="ARBA00023136"/>
    </source>
</evidence>
<dbReference type="InterPro" id="IPR004710">
    <property type="entry name" value="Bilac:Na_transpt"/>
</dbReference>
<keyword evidence="3 5" id="KW-1133">Transmembrane helix</keyword>
<dbReference type="Gene3D" id="1.20.1530.20">
    <property type="match status" value="1"/>
</dbReference>
<feature type="transmembrane region" description="Helical" evidence="5">
    <location>
        <begin position="257"/>
        <end position="281"/>
    </location>
</feature>
<feature type="transmembrane region" description="Helical" evidence="5">
    <location>
        <begin position="6"/>
        <end position="26"/>
    </location>
</feature>
<feature type="transmembrane region" description="Helical" evidence="5">
    <location>
        <begin position="98"/>
        <end position="121"/>
    </location>
</feature>
<feature type="transmembrane region" description="Helical" evidence="5">
    <location>
        <begin position="175"/>
        <end position="193"/>
    </location>
</feature>
<organism evidence="6 7">
    <name type="scientific">Aquibium carbonis</name>
    <dbReference type="NCBI Taxonomy" id="2495581"/>
    <lineage>
        <taxon>Bacteria</taxon>
        <taxon>Pseudomonadati</taxon>
        <taxon>Pseudomonadota</taxon>
        <taxon>Alphaproteobacteria</taxon>
        <taxon>Hyphomicrobiales</taxon>
        <taxon>Phyllobacteriaceae</taxon>
        <taxon>Aquibium</taxon>
    </lineage>
</organism>
<keyword evidence="7" id="KW-1185">Reference proteome</keyword>
<feature type="transmembrane region" description="Helical" evidence="5">
    <location>
        <begin position="38"/>
        <end position="61"/>
    </location>
</feature>
<proteinExistence type="predicted"/>
<dbReference type="PANTHER" id="PTHR10361:SF24">
    <property type="entry name" value="P3 PROTEIN"/>
    <property type="match status" value="1"/>
</dbReference>
<comment type="caution">
    <text evidence="6">The sequence shown here is derived from an EMBL/GenBank/DDBJ whole genome shotgun (WGS) entry which is preliminary data.</text>
</comment>